<feature type="transmembrane region" description="Helical" evidence="1">
    <location>
        <begin position="34"/>
        <end position="55"/>
    </location>
</feature>
<sequence>MIKISLSLYRSIYPFTISNRGSCAPSEALILSYYVFRGVVYLLYIGAHILGYHHILLD</sequence>
<organism evidence="2">
    <name type="scientific">Arundo donax</name>
    <name type="common">Giant reed</name>
    <name type="synonym">Donax arundinaceus</name>
    <dbReference type="NCBI Taxonomy" id="35708"/>
    <lineage>
        <taxon>Eukaryota</taxon>
        <taxon>Viridiplantae</taxon>
        <taxon>Streptophyta</taxon>
        <taxon>Embryophyta</taxon>
        <taxon>Tracheophyta</taxon>
        <taxon>Spermatophyta</taxon>
        <taxon>Magnoliopsida</taxon>
        <taxon>Liliopsida</taxon>
        <taxon>Poales</taxon>
        <taxon>Poaceae</taxon>
        <taxon>PACMAD clade</taxon>
        <taxon>Arundinoideae</taxon>
        <taxon>Arundineae</taxon>
        <taxon>Arundo</taxon>
    </lineage>
</organism>
<dbReference type="EMBL" id="GBRH01245413">
    <property type="protein sequence ID" value="JAD52482.1"/>
    <property type="molecule type" value="Transcribed_RNA"/>
</dbReference>
<evidence type="ECO:0000313" key="2">
    <source>
        <dbReference type="EMBL" id="JAD52482.1"/>
    </source>
</evidence>
<proteinExistence type="predicted"/>
<keyword evidence="1" id="KW-0812">Transmembrane</keyword>
<accession>A0A0A9AZH3</accession>
<protein>
    <submittedName>
        <fullName evidence="2">Betl4</fullName>
    </submittedName>
</protein>
<evidence type="ECO:0000256" key="1">
    <source>
        <dbReference type="SAM" id="Phobius"/>
    </source>
</evidence>
<reference evidence="2" key="2">
    <citation type="journal article" date="2015" name="Data Brief">
        <title>Shoot transcriptome of the giant reed, Arundo donax.</title>
        <authorList>
            <person name="Barrero R.A."/>
            <person name="Guerrero F.D."/>
            <person name="Moolhuijzen P."/>
            <person name="Goolsby J.A."/>
            <person name="Tidwell J."/>
            <person name="Bellgard S.E."/>
            <person name="Bellgard M.I."/>
        </authorList>
    </citation>
    <scope>NUCLEOTIDE SEQUENCE</scope>
    <source>
        <tissue evidence="2">Shoot tissue taken approximately 20 cm above the soil surface</tissue>
    </source>
</reference>
<name>A0A0A9AZH3_ARUDO</name>
<reference evidence="2" key="1">
    <citation type="submission" date="2014-09" db="EMBL/GenBank/DDBJ databases">
        <authorList>
            <person name="Magalhaes I.L.F."/>
            <person name="Oliveira U."/>
            <person name="Santos F.R."/>
            <person name="Vidigal T.H.D.A."/>
            <person name="Brescovit A.D."/>
            <person name="Santos A.J."/>
        </authorList>
    </citation>
    <scope>NUCLEOTIDE SEQUENCE</scope>
    <source>
        <tissue evidence="2">Shoot tissue taken approximately 20 cm above the soil surface</tissue>
    </source>
</reference>
<keyword evidence="1" id="KW-0472">Membrane</keyword>
<keyword evidence="1" id="KW-1133">Transmembrane helix</keyword>
<dbReference type="AlphaFoldDB" id="A0A0A9AZH3"/>